<organism evidence="1 2">
    <name type="scientific">Sediminibacterium roseum</name>
    <dbReference type="NCBI Taxonomy" id="1978412"/>
    <lineage>
        <taxon>Bacteria</taxon>
        <taxon>Pseudomonadati</taxon>
        <taxon>Bacteroidota</taxon>
        <taxon>Chitinophagia</taxon>
        <taxon>Chitinophagales</taxon>
        <taxon>Chitinophagaceae</taxon>
        <taxon>Sediminibacterium</taxon>
    </lineage>
</organism>
<evidence type="ECO:0000313" key="1">
    <source>
        <dbReference type="EMBL" id="NCI51255.1"/>
    </source>
</evidence>
<dbReference type="EMBL" id="JAACJS010000015">
    <property type="protein sequence ID" value="NCI51255.1"/>
    <property type="molecule type" value="Genomic_DNA"/>
</dbReference>
<keyword evidence="1" id="KW-0489">Methyltransferase</keyword>
<dbReference type="Pfam" id="PF13578">
    <property type="entry name" value="Methyltransf_24"/>
    <property type="match status" value="1"/>
</dbReference>
<dbReference type="InterPro" id="IPR029063">
    <property type="entry name" value="SAM-dependent_MTases_sf"/>
</dbReference>
<dbReference type="PANTHER" id="PTHR43167:SF1">
    <property type="entry name" value="PUTATIVE (AFU_ORTHOLOGUE AFUA_6G01830)-RELATED"/>
    <property type="match status" value="1"/>
</dbReference>
<dbReference type="SUPFAM" id="SSF53335">
    <property type="entry name" value="S-adenosyl-L-methionine-dependent methyltransferases"/>
    <property type="match status" value="1"/>
</dbReference>
<evidence type="ECO:0000313" key="2">
    <source>
        <dbReference type="Proteomes" id="UP000753802"/>
    </source>
</evidence>
<dbReference type="GO" id="GO:0032259">
    <property type="term" value="P:methylation"/>
    <property type="evidence" value="ECO:0007669"/>
    <property type="project" value="UniProtKB-KW"/>
</dbReference>
<dbReference type="PANTHER" id="PTHR43167">
    <property type="entry name" value="PUTATIVE (AFU_ORTHOLOGUE AFUA_6G01830)-RELATED"/>
    <property type="match status" value="1"/>
</dbReference>
<reference evidence="1 2" key="1">
    <citation type="submission" date="2020-01" db="EMBL/GenBank/DDBJ databases">
        <title>Genome analysis.</title>
        <authorList>
            <person name="Wu S."/>
            <person name="Wang G."/>
        </authorList>
    </citation>
    <scope>NUCLEOTIDE SEQUENCE [LARGE SCALE GENOMIC DNA]</scope>
    <source>
        <strain evidence="1 2">SYL130</strain>
    </source>
</reference>
<dbReference type="Gene3D" id="3.40.50.150">
    <property type="entry name" value="Vaccinia Virus protein VP39"/>
    <property type="match status" value="1"/>
</dbReference>
<sequence>MYSPFQLGLRYLKYFFTASNGKGHGMHSPFVFELITKVMNDNRHFYAYEQVEQLRTALLGDETKLTIEDFGAGSRVKKNNVRSIKDIAHSSLKPKKFGQLLFRIIAHYQPSVLLELGTSLGITTSYLASAKADAKVVTMEGAKEVAATARTNFGKLSLHNIELVEGNFDKTLPATIEKLKRIDFAFVDGNHRYEPTVRYYHSLLPAMHEHSILIFDDIHWSKEMEQAWEEIKNDSAVTLSIDLFFIGLVFFRKEQKVKQHFTIRF</sequence>
<name>A0ABW9ZXK6_9BACT</name>
<accession>A0ABW9ZXK6</accession>
<dbReference type="CDD" id="cd02440">
    <property type="entry name" value="AdoMet_MTases"/>
    <property type="match status" value="1"/>
</dbReference>
<comment type="caution">
    <text evidence="1">The sequence shown here is derived from an EMBL/GenBank/DDBJ whole genome shotgun (WGS) entry which is preliminary data.</text>
</comment>
<dbReference type="RefSeq" id="WP_161819543.1">
    <property type="nucleotide sequence ID" value="NZ_JAACJS010000015.1"/>
</dbReference>
<protein>
    <submittedName>
        <fullName evidence="1">Class I SAM-dependent methyltransferase</fullName>
    </submittedName>
</protein>
<gene>
    <name evidence="1" type="ORF">GWC95_15080</name>
</gene>
<keyword evidence="1" id="KW-0808">Transferase</keyword>
<proteinExistence type="predicted"/>
<keyword evidence="2" id="KW-1185">Reference proteome</keyword>
<dbReference type="GO" id="GO:0008168">
    <property type="term" value="F:methyltransferase activity"/>
    <property type="evidence" value="ECO:0007669"/>
    <property type="project" value="UniProtKB-KW"/>
</dbReference>
<dbReference type="Proteomes" id="UP000753802">
    <property type="component" value="Unassembled WGS sequence"/>
</dbReference>